<proteinExistence type="predicted"/>
<dbReference type="EMBL" id="PYWC01000094">
    <property type="protein sequence ID" value="PWW72764.1"/>
    <property type="molecule type" value="Genomic_DNA"/>
</dbReference>
<protein>
    <submittedName>
        <fullName evidence="2">Uncharacterized protein</fullName>
    </submittedName>
</protein>
<reference evidence="2 3" key="1">
    <citation type="submission" date="2018-03" db="EMBL/GenBank/DDBJ databases">
        <title>Genomes of Pezizomycetes fungi and the evolution of truffles.</title>
        <authorList>
            <person name="Murat C."/>
            <person name="Payen T."/>
            <person name="Noel B."/>
            <person name="Kuo A."/>
            <person name="Martin F.M."/>
        </authorList>
    </citation>
    <scope>NUCLEOTIDE SEQUENCE [LARGE SCALE GENOMIC DNA]</scope>
    <source>
        <strain evidence="2">091103-1</strain>
    </source>
</reference>
<organism evidence="2 3">
    <name type="scientific">Tuber magnatum</name>
    <name type="common">white Piedmont truffle</name>
    <dbReference type="NCBI Taxonomy" id="42249"/>
    <lineage>
        <taxon>Eukaryota</taxon>
        <taxon>Fungi</taxon>
        <taxon>Dikarya</taxon>
        <taxon>Ascomycota</taxon>
        <taxon>Pezizomycotina</taxon>
        <taxon>Pezizomycetes</taxon>
        <taxon>Pezizales</taxon>
        <taxon>Tuberaceae</taxon>
        <taxon>Tuber</taxon>
    </lineage>
</organism>
<keyword evidence="3" id="KW-1185">Reference proteome</keyword>
<gene>
    <name evidence="2" type="ORF">C7212DRAFT_334629</name>
</gene>
<dbReference type="AlphaFoldDB" id="A0A317SE99"/>
<evidence type="ECO:0000313" key="3">
    <source>
        <dbReference type="Proteomes" id="UP000246991"/>
    </source>
</evidence>
<keyword evidence="1" id="KW-0175">Coiled coil</keyword>
<evidence type="ECO:0000256" key="1">
    <source>
        <dbReference type="SAM" id="Coils"/>
    </source>
</evidence>
<name>A0A317SE99_9PEZI</name>
<comment type="caution">
    <text evidence="2">The sequence shown here is derived from an EMBL/GenBank/DDBJ whole genome shotgun (WGS) entry which is preliminary data.</text>
</comment>
<dbReference type="Proteomes" id="UP000246991">
    <property type="component" value="Unassembled WGS sequence"/>
</dbReference>
<feature type="coiled-coil region" evidence="1">
    <location>
        <begin position="4"/>
        <end position="80"/>
    </location>
</feature>
<evidence type="ECO:0000313" key="2">
    <source>
        <dbReference type="EMBL" id="PWW72764.1"/>
    </source>
</evidence>
<accession>A0A317SE99</accession>
<sequence>MPSRKDLLLRLEHLEKSNEEERKASRELLNGVGEMMETIEGLIKTVEFQRKANEKQSKRIKGLKKETDGLKRANKDIRDNLRMVMETTVVPIVAAVVLKSFYKKGMQPVHTSDPVPDNHADIIRRHRRKFNAFGLENRQEMLDFAEVWPEVMLARNATAHEVTGDDVVSILSYCRGKLHQVLGRAFRSLWGISPSNWHNATGARKALVFRDSSDR</sequence>
<dbReference type="OrthoDB" id="5483285at2759"/>